<protein>
    <submittedName>
        <fullName evidence="1">Uncharacterized protein</fullName>
    </submittedName>
</protein>
<dbReference type="AlphaFoldDB" id="A0A951PJJ2"/>
<sequence>MAVRGDSRWDLSVDNRDGQLALVVEVKRKTNASPEWAAQLRRNIFAHGTFPKAPYFLMVFPDKFYLWTDAEAYLDQSEPTYMIDARPILEPYFERAGVTADQISGQSLELIVASWLGEIIHAEKLPENVDNSQHWLIESGLYTAIAGGKFEHEAAV</sequence>
<comment type="caution">
    <text evidence="1">The sequence shown here is derived from an EMBL/GenBank/DDBJ whole genome shotgun (WGS) entry which is preliminary data.</text>
</comment>
<organism evidence="1 2">
    <name type="scientific">Symplocastrum torsivum CPER-KK1</name>
    <dbReference type="NCBI Taxonomy" id="450513"/>
    <lineage>
        <taxon>Bacteria</taxon>
        <taxon>Bacillati</taxon>
        <taxon>Cyanobacteriota</taxon>
        <taxon>Cyanophyceae</taxon>
        <taxon>Oscillatoriophycideae</taxon>
        <taxon>Oscillatoriales</taxon>
        <taxon>Microcoleaceae</taxon>
        <taxon>Symplocastrum</taxon>
    </lineage>
</organism>
<dbReference type="EMBL" id="JAHHIF010000010">
    <property type="protein sequence ID" value="MBW4544657.1"/>
    <property type="molecule type" value="Genomic_DNA"/>
</dbReference>
<evidence type="ECO:0000313" key="1">
    <source>
        <dbReference type="EMBL" id="MBW4544657.1"/>
    </source>
</evidence>
<accession>A0A951PJJ2</accession>
<gene>
    <name evidence="1" type="ORF">KME25_09475</name>
</gene>
<dbReference type="Proteomes" id="UP000753908">
    <property type="component" value="Unassembled WGS sequence"/>
</dbReference>
<proteinExistence type="predicted"/>
<reference evidence="1" key="2">
    <citation type="journal article" date="2022" name="Microbiol. Resour. Announc.">
        <title>Metagenome Sequencing to Explore Phylogenomics of Terrestrial Cyanobacteria.</title>
        <authorList>
            <person name="Ward R.D."/>
            <person name="Stajich J.E."/>
            <person name="Johansen J.R."/>
            <person name="Huntemann M."/>
            <person name="Clum A."/>
            <person name="Foster B."/>
            <person name="Foster B."/>
            <person name="Roux S."/>
            <person name="Palaniappan K."/>
            <person name="Varghese N."/>
            <person name="Mukherjee S."/>
            <person name="Reddy T.B.K."/>
            <person name="Daum C."/>
            <person name="Copeland A."/>
            <person name="Chen I.A."/>
            <person name="Ivanova N.N."/>
            <person name="Kyrpides N.C."/>
            <person name="Shapiro N."/>
            <person name="Eloe-Fadrosh E.A."/>
            <person name="Pietrasiak N."/>
        </authorList>
    </citation>
    <scope>NUCLEOTIDE SEQUENCE</scope>
    <source>
        <strain evidence="1">CPER-KK1</strain>
    </source>
</reference>
<reference evidence="1" key="1">
    <citation type="submission" date="2021-05" db="EMBL/GenBank/DDBJ databases">
        <authorList>
            <person name="Pietrasiak N."/>
            <person name="Ward R."/>
            <person name="Stajich J.E."/>
            <person name="Kurbessoian T."/>
        </authorList>
    </citation>
    <scope>NUCLEOTIDE SEQUENCE</scope>
    <source>
        <strain evidence="1">CPER-KK1</strain>
    </source>
</reference>
<name>A0A951PJJ2_9CYAN</name>
<evidence type="ECO:0000313" key="2">
    <source>
        <dbReference type="Proteomes" id="UP000753908"/>
    </source>
</evidence>